<evidence type="ECO:0000256" key="6">
    <source>
        <dbReference type="ARBA" id="ARBA00022801"/>
    </source>
</evidence>
<comment type="similarity">
    <text evidence="3 11">Belongs to the peptidase M50B family.</text>
</comment>
<organism evidence="13 14">
    <name type="scientific">Clostridium ganghwense</name>
    <dbReference type="NCBI Taxonomy" id="312089"/>
    <lineage>
        <taxon>Bacteria</taxon>
        <taxon>Bacillati</taxon>
        <taxon>Bacillota</taxon>
        <taxon>Clostridia</taxon>
        <taxon>Eubacteriales</taxon>
        <taxon>Clostridiaceae</taxon>
        <taxon>Clostridium</taxon>
    </lineage>
</organism>
<evidence type="ECO:0000256" key="11">
    <source>
        <dbReference type="RuleBase" id="RU362031"/>
    </source>
</evidence>
<comment type="caution">
    <text evidence="13">The sequence shown here is derived from an EMBL/GenBank/DDBJ whole genome shotgun (WGS) entry which is preliminary data.</text>
</comment>
<dbReference type="EMBL" id="JAPQES010000007">
    <property type="protein sequence ID" value="MCY6372511.1"/>
    <property type="molecule type" value="Genomic_DNA"/>
</dbReference>
<keyword evidence="10 11" id="KW-0472">Membrane</keyword>
<sequence>MHIIWNILLVVIAFSILVIIHELGHFTLAKFNGVKVEEFSIGMGPKIFGIEGKETLYAFRAIPIGGYVKMLGEDEESLDERAFSNKSPAQKLSIVAAGPIMNFILAIILFAGVSSLKGYLIPVISEVVPQSPAMQAGLKPGDKILETNNSNISTWDDFITQVAMSKGAPLKITILRNEEKKSITLIPMKNPKTNGYMVGVASTVVEKPSTFQSIQYGFKQTASTIKQTILSFGMIFKGKASKDDIGGPVTILRITWAVSKAGLINLVAFSAFISVQLGIFNLLPFPALDGFWIFVSLYQIITRKEVDKDKIGIINTIGFALLLLLMIIITIKDVLYPIKL</sequence>
<dbReference type="PANTHER" id="PTHR42837:SF2">
    <property type="entry name" value="MEMBRANE METALLOPROTEASE ARASP2, CHLOROPLASTIC-RELATED"/>
    <property type="match status" value="1"/>
</dbReference>
<feature type="transmembrane region" description="Helical" evidence="11">
    <location>
        <begin position="7"/>
        <end position="28"/>
    </location>
</feature>
<dbReference type="PANTHER" id="PTHR42837">
    <property type="entry name" value="REGULATOR OF SIGMA-E PROTEASE RSEP"/>
    <property type="match status" value="1"/>
</dbReference>
<feature type="transmembrane region" description="Helical" evidence="11">
    <location>
        <begin position="313"/>
        <end position="331"/>
    </location>
</feature>
<dbReference type="GO" id="GO:0008237">
    <property type="term" value="F:metallopeptidase activity"/>
    <property type="evidence" value="ECO:0007669"/>
    <property type="project" value="UniProtKB-KW"/>
</dbReference>
<comment type="subcellular location">
    <subcellularLocation>
        <location evidence="2">Membrane</location>
        <topology evidence="2">Multi-pass membrane protein</topology>
    </subcellularLocation>
</comment>
<reference evidence="13" key="1">
    <citation type="submission" date="2022-12" db="EMBL/GenBank/DDBJ databases">
        <authorList>
            <person name="Wang J."/>
        </authorList>
    </citation>
    <scope>NUCLEOTIDE SEQUENCE</scope>
    <source>
        <strain evidence="13">HY-42-06</strain>
    </source>
</reference>
<evidence type="ECO:0000313" key="14">
    <source>
        <dbReference type="Proteomes" id="UP001079657"/>
    </source>
</evidence>
<keyword evidence="4" id="KW-0645">Protease</keyword>
<dbReference type="SUPFAM" id="SSF50156">
    <property type="entry name" value="PDZ domain-like"/>
    <property type="match status" value="1"/>
</dbReference>
<keyword evidence="11" id="KW-0479">Metal-binding</keyword>
<dbReference type="InterPro" id="IPR041489">
    <property type="entry name" value="PDZ_6"/>
</dbReference>
<evidence type="ECO:0000256" key="4">
    <source>
        <dbReference type="ARBA" id="ARBA00022670"/>
    </source>
</evidence>
<dbReference type="InterPro" id="IPR036034">
    <property type="entry name" value="PDZ_sf"/>
</dbReference>
<dbReference type="EC" id="3.4.24.-" evidence="11"/>
<dbReference type="Pfam" id="PF17820">
    <property type="entry name" value="PDZ_6"/>
    <property type="match status" value="1"/>
</dbReference>
<comment type="cofactor">
    <cofactor evidence="1 11">
        <name>Zn(2+)</name>
        <dbReference type="ChEBI" id="CHEBI:29105"/>
    </cofactor>
</comment>
<evidence type="ECO:0000256" key="9">
    <source>
        <dbReference type="ARBA" id="ARBA00023049"/>
    </source>
</evidence>
<feature type="transmembrane region" description="Helical" evidence="11">
    <location>
        <begin position="92"/>
        <end position="113"/>
    </location>
</feature>
<gene>
    <name evidence="13" type="primary">rseP</name>
    <name evidence="13" type="ORF">OXH55_17925</name>
</gene>
<proteinExistence type="inferred from homology"/>
<keyword evidence="6 11" id="KW-0378">Hydrolase</keyword>
<evidence type="ECO:0000256" key="1">
    <source>
        <dbReference type="ARBA" id="ARBA00001947"/>
    </source>
</evidence>
<dbReference type="CDD" id="cd06163">
    <property type="entry name" value="S2P-M50_PDZ_RseP-like"/>
    <property type="match status" value="1"/>
</dbReference>
<accession>A0ABT4CWV1</accession>
<evidence type="ECO:0000256" key="2">
    <source>
        <dbReference type="ARBA" id="ARBA00004141"/>
    </source>
</evidence>
<dbReference type="RefSeq" id="WP_268051514.1">
    <property type="nucleotide sequence ID" value="NZ_JAPQES010000007.1"/>
</dbReference>
<dbReference type="Pfam" id="PF02163">
    <property type="entry name" value="Peptidase_M50"/>
    <property type="match status" value="1"/>
</dbReference>
<protein>
    <recommendedName>
        <fullName evidence="11">Zinc metalloprotease</fullName>
        <ecNumber evidence="11">3.4.24.-</ecNumber>
    </recommendedName>
</protein>
<dbReference type="InterPro" id="IPR004387">
    <property type="entry name" value="Pept_M50_Zn"/>
</dbReference>
<feature type="transmembrane region" description="Helical" evidence="11">
    <location>
        <begin position="285"/>
        <end position="301"/>
    </location>
</feature>
<evidence type="ECO:0000256" key="3">
    <source>
        <dbReference type="ARBA" id="ARBA00007931"/>
    </source>
</evidence>
<evidence type="ECO:0000256" key="5">
    <source>
        <dbReference type="ARBA" id="ARBA00022692"/>
    </source>
</evidence>
<keyword evidence="8 11" id="KW-1133">Transmembrane helix</keyword>
<dbReference type="Proteomes" id="UP001079657">
    <property type="component" value="Unassembled WGS sequence"/>
</dbReference>
<dbReference type="InterPro" id="IPR008915">
    <property type="entry name" value="Peptidase_M50"/>
</dbReference>
<dbReference type="PROSITE" id="PS50106">
    <property type="entry name" value="PDZ"/>
    <property type="match status" value="1"/>
</dbReference>
<evidence type="ECO:0000256" key="7">
    <source>
        <dbReference type="ARBA" id="ARBA00022833"/>
    </source>
</evidence>
<keyword evidence="5 11" id="KW-0812">Transmembrane</keyword>
<evidence type="ECO:0000313" key="13">
    <source>
        <dbReference type="EMBL" id="MCY6372511.1"/>
    </source>
</evidence>
<keyword evidence="14" id="KW-1185">Reference proteome</keyword>
<dbReference type="Gene3D" id="2.30.42.10">
    <property type="match status" value="1"/>
</dbReference>
<dbReference type="SMART" id="SM00228">
    <property type="entry name" value="PDZ"/>
    <property type="match status" value="1"/>
</dbReference>
<dbReference type="NCBIfam" id="TIGR00054">
    <property type="entry name" value="RIP metalloprotease RseP"/>
    <property type="match status" value="1"/>
</dbReference>
<dbReference type="InterPro" id="IPR001478">
    <property type="entry name" value="PDZ"/>
</dbReference>
<keyword evidence="7 11" id="KW-0862">Zinc</keyword>
<evidence type="ECO:0000256" key="8">
    <source>
        <dbReference type="ARBA" id="ARBA00022989"/>
    </source>
</evidence>
<name>A0ABT4CWV1_9CLOT</name>
<keyword evidence="9 11" id="KW-0482">Metalloprotease</keyword>
<evidence type="ECO:0000259" key="12">
    <source>
        <dbReference type="PROSITE" id="PS50106"/>
    </source>
</evidence>
<feature type="domain" description="PDZ" evidence="12">
    <location>
        <begin position="123"/>
        <end position="153"/>
    </location>
</feature>
<evidence type="ECO:0000256" key="10">
    <source>
        <dbReference type="ARBA" id="ARBA00023136"/>
    </source>
</evidence>
<dbReference type="CDD" id="cd23081">
    <property type="entry name" value="cpPDZ_EcRseP-like"/>
    <property type="match status" value="1"/>
</dbReference>